<evidence type="ECO:0000313" key="10">
    <source>
        <dbReference type="Proteomes" id="UP000078559"/>
    </source>
</evidence>
<dbReference type="OrthoDB" id="5417887at2759"/>
<sequence length="426" mass="46293">MSSAPSNPPPGGYPPPANGAHGPGPHSSVESDGHDLGPIVISMCWAMTSIAALFLGTRLYVKFTAHRGMWWDDYVLLASWSMLVAFSGSTTYATKVGLGKHQGSTDDPTPLQLMIVVATVFSVLGAAWSKTSFALTLLRITKGKLYWMIWAIIVSLNIILTFNAILQFIWCTPAQAAWDTMVSRKCWDRGIVIKYTIFAAAYSAVMDFLLAGVPWLVIMNLKMRRKEKIGVSVCMSLGLIAGVTSIVRAVEVPSLYASDYTYEASRLLIWTAAELATTIIAASIPVLRALLRDIVNSSYKNRGQTGSRFSNTFKSSAYTVHSRSRSDSFPRTGTVAICTSTSQKQKGTGALANIYENGESVTSLIIPSPLTDGKDFGLEHGGILKTDIITVNYDTRSEGSGSNRPEILQDIELQQVAPSYIRNKPT</sequence>
<evidence type="ECO:0000313" key="9">
    <source>
        <dbReference type="EMBL" id="KUI70649.1"/>
    </source>
</evidence>
<accession>A0A194W2F9</accession>
<reference evidence="9" key="1">
    <citation type="submission" date="2014-12" db="EMBL/GenBank/DDBJ databases">
        <title>Genome Sequence of Valsa Canker Pathogens Uncovers a Specific Adaption of Colonization on Woody Bark.</title>
        <authorList>
            <person name="Yin Z."/>
            <person name="Liu H."/>
            <person name="Gao X."/>
            <person name="Li Z."/>
            <person name="Song N."/>
            <person name="Ke X."/>
            <person name="Dai Q."/>
            <person name="Wu Y."/>
            <person name="Sun Y."/>
            <person name="Xu J.-R."/>
            <person name="Kang Z.K."/>
            <person name="Wang L."/>
            <person name="Huang L."/>
        </authorList>
    </citation>
    <scope>NUCLEOTIDE SEQUENCE [LARGE SCALE GENOMIC DNA]</scope>
    <source>
        <strain evidence="9">03-8</strain>
    </source>
</reference>
<dbReference type="PANTHER" id="PTHR33048">
    <property type="entry name" value="PTH11-LIKE INTEGRAL MEMBRANE PROTEIN (AFU_ORTHOLOGUE AFUA_5G11245)"/>
    <property type="match status" value="1"/>
</dbReference>
<feature type="transmembrane region" description="Helical" evidence="7">
    <location>
        <begin position="267"/>
        <end position="291"/>
    </location>
</feature>
<dbReference type="EMBL" id="CM003103">
    <property type="protein sequence ID" value="KUI70649.1"/>
    <property type="molecule type" value="Genomic_DNA"/>
</dbReference>
<evidence type="ECO:0000256" key="4">
    <source>
        <dbReference type="ARBA" id="ARBA00023136"/>
    </source>
</evidence>
<evidence type="ECO:0000256" key="5">
    <source>
        <dbReference type="ARBA" id="ARBA00038359"/>
    </source>
</evidence>
<keyword evidence="10" id="KW-1185">Reference proteome</keyword>
<feature type="transmembrane region" description="Helical" evidence="7">
    <location>
        <begin position="73"/>
        <end position="93"/>
    </location>
</feature>
<evidence type="ECO:0000259" key="8">
    <source>
        <dbReference type="Pfam" id="PF20684"/>
    </source>
</evidence>
<proteinExistence type="inferred from homology"/>
<feature type="compositionally biased region" description="Low complexity" evidence="6">
    <location>
        <begin position="18"/>
        <end position="27"/>
    </location>
</feature>
<evidence type="ECO:0000256" key="3">
    <source>
        <dbReference type="ARBA" id="ARBA00022989"/>
    </source>
</evidence>
<dbReference type="InterPro" id="IPR052337">
    <property type="entry name" value="SAT4-like"/>
</dbReference>
<dbReference type="InterPro" id="IPR049326">
    <property type="entry name" value="Rhodopsin_dom_fungi"/>
</dbReference>
<feature type="transmembrane region" description="Helical" evidence="7">
    <location>
        <begin position="113"/>
        <end position="138"/>
    </location>
</feature>
<evidence type="ECO:0000256" key="1">
    <source>
        <dbReference type="ARBA" id="ARBA00004141"/>
    </source>
</evidence>
<feature type="transmembrane region" description="Helical" evidence="7">
    <location>
        <begin position="190"/>
        <end position="217"/>
    </location>
</feature>
<dbReference type="Proteomes" id="UP000078559">
    <property type="component" value="Chromosome 6"/>
</dbReference>
<keyword evidence="3 7" id="KW-1133">Transmembrane helix</keyword>
<feature type="domain" description="Rhodopsin" evidence="8">
    <location>
        <begin position="58"/>
        <end position="292"/>
    </location>
</feature>
<dbReference type="AlphaFoldDB" id="A0A194W2F9"/>
<dbReference type="PANTHER" id="PTHR33048:SF42">
    <property type="entry name" value="INTEGRAL MEMBRANE PROTEIN"/>
    <property type="match status" value="1"/>
</dbReference>
<gene>
    <name evidence="9" type="ORF">VM1G_05698</name>
</gene>
<keyword evidence="4 7" id="KW-0472">Membrane</keyword>
<keyword evidence="2 7" id="KW-0812">Transmembrane</keyword>
<organism evidence="9 10">
    <name type="scientific">Cytospora mali</name>
    <name type="common">Apple Valsa canker fungus</name>
    <name type="synonym">Valsa mali</name>
    <dbReference type="NCBI Taxonomy" id="578113"/>
    <lineage>
        <taxon>Eukaryota</taxon>
        <taxon>Fungi</taxon>
        <taxon>Dikarya</taxon>
        <taxon>Ascomycota</taxon>
        <taxon>Pezizomycotina</taxon>
        <taxon>Sordariomycetes</taxon>
        <taxon>Sordariomycetidae</taxon>
        <taxon>Diaporthales</taxon>
        <taxon>Cytosporaceae</taxon>
        <taxon>Cytospora</taxon>
    </lineage>
</organism>
<comment type="subcellular location">
    <subcellularLocation>
        <location evidence="1">Membrane</location>
        <topology evidence="1">Multi-pass membrane protein</topology>
    </subcellularLocation>
</comment>
<evidence type="ECO:0000256" key="7">
    <source>
        <dbReference type="SAM" id="Phobius"/>
    </source>
</evidence>
<feature type="compositionally biased region" description="Pro residues" evidence="6">
    <location>
        <begin position="1"/>
        <end position="17"/>
    </location>
</feature>
<feature type="transmembrane region" description="Helical" evidence="7">
    <location>
        <begin position="39"/>
        <end position="61"/>
    </location>
</feature>
<feature type="region of interest" description="Disordered" evidence="6">
    <location>
        <begin position="1"/>
        <end position="30"/>
    </location>
</feature>
<evidence type="ECO:0000256" key="6">
    <source>
        <dbReference type="SAM" id="MobiDB-lite"/>
    </source>
</evidence>
<dbReference type="Pfam" id="PF20684">
    <property type="entry name" value="Fung_rhodopsin"/>
    <property type="match status" value="1"/>
</dbReference>
<feature type="transmembrane region" description="Helical" evidence="7">
    <location>
        <begin position="229"/>
        <end position="247"/>
    </location>
</feature>
<protein>
    <recommendedName>
        <fullName evidence="8">Rhodopsin domain-containing protein</fullName>
    </recommendedName>
</protein>
<feature type="transmembrane region" description="Helical" evidence="7">
    <location>
        <begin position="145"/>
        <end position="170"/>
    </location>
</feature>
<name>A0A194W2F9_CYTMA</name>
<dbReference type="GO" id="GO:0016020">
    <property type="term" value="C:membrane"/>
    <property type="evidence" value="ECO:0007669"/>
    <property type="project" value="UniProtKB-SubCell"/>
</dbReference>
<evidence type="ECO:0000256" key="2">
    <source>
        <dbReference type="ARBA" id="ARBA00022692"/>
    </source>
</evidence>
<comment type="similarity">
    <text evidence="5">Belongs to the SAT4 family.</text>
</comment>